<reference evidence="1" key="1">
    <citation type="submission" date="2022-03" db="EMBL/GenBank/DDBJ databases">
        <authorList>
            <person name="Sayadi A."/>
        </authorList>
    </citation>
    <scope>NUCLEOTIDE SEQUENCE</scope>
</reference>
<dbReference type="Proteomes" id="UP001152888">
    <property type="component" value="Unassembled WGS sequence"/>
</dbReference>
<gene>
    <name evidence="1" type="ORF">ACAOBT_LOCUS13235</name>
</gene>
<dbReference type="AlphaFoldDB" id="A0A9P0KRK4"/>
<evidence type="ECO:0000313" key="2">
    <source>
        <dbReference type="Proteomes" id="UP001152888"/>
    </source>
</evidence>
<sequence>MRRKRNSAPYLLPFSSWKAAGRSKRLLFARGGRFFVSPKVGRSSDDAHVSTKPVTMPWIFGKLHLYPI</sequence>
<keyword evidence="2" id="KW-1185">Reference proteome</keyword>
<evidence type="ECO:0000313" key="1">
    <source>
        <dbReference type="EMBL" id="CAH1978717.1"/>
    </source>
</evidence>
<protein>
    <submittedName>
        <fullName evidence="1">Uncharacterized protein</fullName>
    </submittedName>
</protein>
<accession>A0A9P0KRK4</accession>
<dbReference type="EMBL" id="CAKOFQ010006874">
    <property type="protein sequence ID" value="CAH1978717.1"/>
    <property type="molecule type" value="Genomic_DNA"/>
</dbReference>
<comment type="caution">
    <text evidence="1">The sequence shown here is derived from an EMBL/GenBank/DDBJ whole genome shotgun (WGS) entry which is preliminary data.</text>
</comment>
<organism evidence="1 2">
    <name type="scientific">Acanthoscelides obtectus</name>
    <name type="common">Bean weevil</name>
    <name type="synonym">Bruchus obtectus</name>
    <dbReference type="NCBI Taxonomy" id="200917"/>
    <lineage>
        <taxon>Eukaryota</taxon>
        <taxon>Metazoa</taxon>
        <taxon>Ecdysozoa</taxon>
        <taxon>Arthropoda</taxon>
        <taxon>Hexapoda</taxon>
        <taxon>Insecta</taxon>
        <taxon>Pterygota</taxon>
        <taxon>Neoptera</taxon>
        <taxon>Endopterygota</taxon>
        <taxon>Coleoptera</taxon>
        <taxon>Polyphaga</taxon>
        <taxon>Cucujiformia</taxon>
        <taxon>Chrysomeloidea</taxon>
        <taxon>Chrysomelidae</taxon>
        <taxon>Bruchinae</taxon>
        <taxon>Bruchini</taxon>
        <taxon>Acanthoscelides</taxon>
    </lineage>
</organism>
<name>A0A9P0KRK4_ACAOB</name>
<proteinExistence type="predicted"/>